<dbReference type="STRING" id="1108044.GOOTI_160_00030"/>
<dbReference type="Proteomes" id="UP000005038">
    <property type="component" value="Unassembled WGS sequence"/>
</dbReference>
<feature type="domain" description="MurNAc-LAA" evidence="3">
    <location>
        <begin position="275"/>
        <end position="390"/>
    </location>
</feature>
<dbReference type="EMBL" id="BAFB01000160">
    <property type="protein sequence ID" value="GAB35379.1"/>
    <property type="molecule type" value="Genomic_DNA"/>
</dbReference>
<reference evidence="4" key="1">
    <citation type="submission" date="2012-02" db="EMBL/GenBank/DDBJ databases">
        <title>Whole genome shotgun sequence of Gordonia otitidis NBRC 100426.</title>
        <authorList>
            <person name="Yoshida I."/>
            <person name="Hosoyama A."/>
            <person name="Tsuchikane K."/>
            <person name="Katsumata H."/>
            <person name="Yamazaki S."/>
            <person name="Fujita N."/>
        </authorList>
    </citation>
    <scope>NUCLEOTIDE SEQUENCE [LARGE SCALE GENOMIC DNA]</scope>
    <source>
        <strain evidence="4">NBRC 100426</strain>
    </source>
</reference>
<feature type="compositionally biased region" description="Polar residues" evidence="2">
    <location>
        <begin position="43"/>
        <end position="56"/>
    </location>
</feature>
<dbReference type="SUPFAM" id="SSF47090">
    <property type="entry name" value="PGBD-like"/>
    <property type="match status" value="2"/>
</dbReference>
<sequence>MPTFRLGDRGSAVAEIRSILSGQGLLTSTPGRHAAAEGDRPTSVDNTTQLQSSTAPANGLGAAGRVIHSTEDALFDTDVDHAVRAFQQQRGLIVDGIVGQATYRALREASYQLGARVLLYRLSAPMVGDDVATLQSRLQNLGYYTGLVDGVFGESTHNAICLYQSEYGLSADGICGPATLRALDRLGTRVTGGSPYAIRQEEHVRRSGPQLSGKRIVIDPGTAGLHALSTGSVAELESRVLWDLAARLEGRMAAAGMETFLSHDGRGHASDDERARVANLVDADMMISLRCGHYDTPAANGVASFYFGSNRGSYSTIGRNLADFIQREIVARTPLTDCRVHERTWDILRLTRMPVALIDVGYITNPDDAKVLDDPHYRNVITEAILVAVKRLYLLGENDRPTGTYTFAELLAAERISGF</sequence>
<dbReference type="InterPro" id="IPR050695">
    <property type="entry name" value="N-acetylmuramoyl_amidase_3"/>
</dbReference>
<dbReference type="InterPro" id="IPR036366">
    <property type="entry name" value="PGBDSf"/>
</dbReference>
<dbReference type="SUPFAM" id="SSF53187">
    <property type="entry name" value="Zn-dependent exopeptidases"/>
    <property type="match status" value="1"/>
</dbReference>
<dbReference type="Gene3D" id="1.10.101.10">
    <property type="entry name" value="PGBD-like superfamily/PGBD"/>
    <property type="match status" value="2"/>
</dbReference>
<dbReference type="AlphaFoldDB" id="H5TPH1"/>
<dbReference type="GO" id="GO:0030288">
    <property type="term" value="C:outer membrane-bounded periplasmic space"/>
    <property type="evidence" value="ECO:0007669"/>
    <property type="project" value="TreeGrafter"/>
</dbReference>
<dbReference type="RefSeq" id="WP_007239601.1">
    <property type="nucleotide sequence ID" value="NZ_BAFB01000160.1"/>
</dbReference>
<dbReference type="OrthoDB" id="9810670at2"/>
<name>H5TPH1_GORO1</name>
<feature type="region of interest" description="Disordered" evidence="2">
    <location>
        <begin position="27"/>
        <end position="60"/>
    </location>
</feature>
<proteinExistence type="predicted"/>
<evidence type="ECO:0000313" key="5">
    <source>
        <dbReference type="Proteomes" id="UP000005038"/>
    </source>
</evidence>
<dbReference type="CDD" id="cd02696">
    <property type="entry name" value="MurNAc-LAA"/>
    <property type="match status" value="1"/>
</dbReference>
<keyword evidence="1" id="KW-0378">Hydrolase</keyword>
<dbReference type="Pfam" id="PF01520">
    <property type="entry name" value="Amidase_3"/>
    <property type="match status" value="1"/>
</dbReference>
<dbReference type="SMART" id="SM00646">
    <property type="entry name" value="Ami_3"/>
    <property type="match status" value="1"/>
</dbReference>
<evidence type="ECO:0000256" key="2">
    <source>
        <dbReference type="SAM" id="MobiDB-lite"/>
    </source>
</evidence>
<dbReference type="Gene3D" id="3.40.630.40">
    <property type="entry name" value="Zn-dependent exopeptidases"/>
    <property type="match status" value="1"/>
</dbReference>
<evidence type="ECO:0000313" key="4">
    <source>
        <dbReference type="EMBL" id="GAB35379.1"/>
    </source>
</evidence>
<gene>
    <name evidence="4" type="ORF">GOOTI_160_00030</name>
</gene>
<dbReference type="PANTHER" id="PTHR30404:SF0">
    <property type="entry name" value="N-ACETYLMURAMOYL-L-ALANINE AMIDASE AMIC"/>
    <property type="match status" value="1"/>
</dbReference>
<keyword evidence="5" id="KW-1185">Reference proteome</keyword>
<evidence type="ECO:0000259" key="3">
    <source>
        <dbReference type="SMART" id="SM00646"/>
    </source>
</evidence>
<dbReference type="GO" id="GO:0008745">
    <property type="term" value="F:N-acetylmuramoyl-L-alanine amidase activity"/>
    <property type="evidence" value="ECO:0007669"/>
    <property type="project" value="InterPro"/>
</dbReference>
<dbReference type="InterPro" id="IPR002508">
    <property type="entry name" value="MurNAc-LAA_cat"/>
</dbReference>
<dbReference type="GO" id="GO:0009253">
    <property type="term" value="P:peptidoglycan catabolic process"/>
    <property type="evidence" value="ECO:0007669"/>
    <property type="project" value="InterPro"/>
</dbReference>
<dbReference type="InterPro" id="IPR002477">
    <property type="entry name" value="Peptidoglycan-bd-like"/>
</dbReference>
<evidence type="ECO:0000256" key="1">
    <source>
        <dbReference type="ARBA" id="ARBA00022801"/>
    </source>
</evidence>
<organism evidence="4 5">
    <name type="scientific">Gordonia otitidis (strain DSM 44809 / CCUG 52243 / JCM 12355 / NBRC 100426 / IFM 10032)</name>
    <dbReference type="NCBI Taxonomy" id="1108044"/>
    <lineage>
        <taxon>Bacteria</taxon>
        <taxon>Bacillati</taxon>
        <taxon>Actinomycetota</taxon>
        <taxon>Actinomycetes</taxon>
        <taxon>Mycobacteriales</taxon>
        <taxon>Gordoniaceae</taxon>
        <taxon>Gordonia</taxon>
    </lineage>
</organism>
<accession>H5TPH1</accession>
<dbReference type="Pfam" id="PF01471">
    <property type="entry name" value="PG_binding_1"/>
    <property type="match status" value="2"/>
</dbReference>
<protein>
    <submittedName>
        <fullName evidence="4">N-acetylmuramoyl-L-alanine amidase</fullName>
    </submittedName>
</protein>
<comment type="caution">
    <text evidence="4">The sequence shown here is derived from an EMBL/GenBank/DDBJ whole genome shotgun (WGS) entry which is preliminary data.</text>
</comment>
<dbReference type="InterPro" id="IPR036365">
    <property type="entry name" value="PGBD-like_sf"/>
</dbReference>
<dbReference type="PANTHER" id="PTHR30404">
    <property type="entry name" value="N-ACETYLMURAMOYL-L-ALANINE AMIDASE"/>
    <property type="match status" value="1"/>
</dbReference>